<feature type="transmembrane region" description="Helical" evidence="1">
    <location>
        <begin position="72"/>
        <end position="91"/>
    </location>
</feature>
<keyword evidence="1" id="KW-0472">Membrane</keyword>
<keyword evidence="1" id="KW-1133">Transmembrane helix</keyword>
<dbReference type="Proteomes" id="UP001302126">
    <property type="component" value="Unassembled WGS sequence"/>
</dbReference>
<gene>
    <name evidence="2" type="ORF">QBC35DRAFT_159155</name>
</gene>
<sequence>MEDHELWFLGGGVFFITFFYIREEPFNKTKKTKKRRRAKQANMAVRGRCVCRAVLCVVWYNMVVENETEKKVQDTCMLLFCNAAAAGSLYLPMVGKWANPFPL</sequence>
<name>A0AAN6X427_9PEZI</name>
<accession>A0AAN6X427</accession>
<reference evidence="2" key="1">
    <citation type="journal article" date="2023" name="Mol. Phylogenet. Evol.">
        <title>Genome-scale phylogeny and comparative genomics of the fungal order Sordariales.</title>
        <authorList>
            <person name="Hensen N."/>
            <person name="Bonometti L."/>
            <person name="Westerberg I."/>
            <person name="Brannstrom I.O."/>
            <person name="Guillou S."/>
            <person name="Cros-Aarteil S."/>
            <person name="Calhoun S."/>
            <person name="Haridas S."/>
            <person name="Kuo A."/>
            <person name="Mondo S."/>
            <person name="Pangilinan J."/>
            <person name="Riley R."/>
            <person name="LaButti K."/>
            <person name="Andreopoulos B."/>
            <person name="Lipzen A."/>
            <person name="Chen C."/>
            <person name="Yan M."/>
            <person name="Daum C."/>
            <person name="Ng V."/>
            <person name="Clum A."/>
            <person name="Steindorff A."/>
            <person name="Ohm R.A."/>
            <person name="Martin F."/>
            <person name="Silar P."/>
            <person name="Natvig D.O."/>
            <person name="Lalanne C."/>
            <person name="Gautier V."/>
            <person name="Ament-Velasquez S.L."/>
            <person name="Kruys A."/>
            <person name="Hutchinson M.I."/>
            <person name="Powell A.J."/>
            <person name="Barry K."/>
            <person name="Miller A.N."/>
            <person name="Grigoriev I.V."/>
            <person name="Debuchy R."/>
            <person name="Gladieux P."/>
            <person name="Hiltunen Thoren M."/>
            <person name="Johannesson H."/>
        </authorList>
    </citation>
    <scope>NUCLEOTIDE SEQUENCE</scope>
    <source>
        <strain evidence="2">PSN309</strain>
    </source>
</reference>
<feature type="transmembrane region" description="Helical" evidence="1">
    <location>
        <begin position="6"/>
        <end position="22"/>
    </location>
</feature>
<evidence type="ECO:0000313" key="2">
    <source>
        <dbReference type="EMBL" id="KAK4192901.1"/>
    </source>
</evidence>
<proteinExistence type="predicted"/>
<organism evidence="2 3">
    <name type="scientific">Podospora australis</name>
    <dbReference type="NCBI Taxonomy" id="1536484"/>
    <lineage>
        <taxon>Eukaryota</taxon>
        <taxon>Fungi</taxon>
        <taxon>Dikarya</taxon>
        <taxon>Ascomycota</taxon>
        <taxon>Pezizomycotina</taxon>
        <taxon>Sordariomycetes</taxon>
        <taxon>Sordariomycetidae</taxon>
        <taxon>Sordariales</taxon>
        <taxon>Podosporaceae</taxon>
        <taxon>Podospora</taxon>
    </lineage>
</organism>
<evidence type="ECO:0000313" key="3">
    <source>
        <dbReference type="Proteomes" id="UP001302126"/>
    </source>
</evidence>
<reference evidence="2" key="2">
    <citation type="submission" date="2023-05" db="EMBL/GenBank/DDBJ databases">
        <authorList>
            <consortium name="Lawrence Berkeley National Laboratory"/>
            <person name="Steindorff A."/>
            <person name="Hensen N."/>
            <person name="Bonometti L."/>
            <person name="Westerberg I."/>
            <person name="Brannstrom I.O."/>
            <person name="Guillou S."/>
            <person name="Cros-Aarteil S."/>
            <person name="Calhoun S."/>
            <person name="Haridas S."/>
            <person name="Kuo A."/>
            <person name="Mondo S."/>
            <person name="Pangilinan J."/>
            <person name="Riley R."/>
            <person name="Labutti K."/>
            <person name="Andreopoulos B."/>
            <person name="Lipzen A."/>
            <person name="Chen C."/>
            <person name="Yanf M."/>
            <person name="Daum C."/>
            <person name="Ng V."/>
            <person name="Clum A."/>
            <person name="Ohm R."/>
            <person name="Martin F."/>
            <person name="Silar P."/>
            <person name="Natvig D."/>
            <person name="Lalanne C."/>
            <person name="Gautier V."/>
            <person name="Ament-Velasquez S.L."/>
            <person name="Kruys A."/>
            <person name="Hutchinson M.I."/>
            <person name="Powell A.J."/>
            <person name="Barry K."/>
            <person name="Miller A.N."/>
            <person name="Grigoriev I.V."/>
            <person name="Debuchy R."/>
            <person name="Gladieux P."/>
            <person name="Thoren M.H."/>
            <person name="Johannesson H."/>
        </authorList>
    </citation>
    <scope>NUCLEOTIDE SEQUENCE</scope>
    <source>
        <strain evidence="2">PSN309</strain>
    </source>
</reference>
<dbReference type="AlphaFoldDB" id="A0AAN6X427"/>
<keyword evidence="1" id="KW-0812">Transmembrane</keyword>
<keyword evidence="3" id="KW-1185">Reference proteome</keyword>
<dbReference type="EMBL" id="MU864352">
    <property type="protein sequence ID" value="KAK4192901.1"/>
    <property type="molecule type" value="Genomic_DNA"/>
</dbReference>
<evidence type="ECO:0000256" key="1">
    <source>
        <dbReference type="SAM" id="Phobius"/>
    </source>
</evidence>
<comment type="caution">
    <text evidence="2">The sequence shown here is derived from an EMBL/GenBank/DDBJ whole genome shotgun (WGS) entry which is preliminary data.</text>
</comment>
<protein>
    <submittedName>
        <fullName evidence="2">Uncharacterized protein</fullName>
    </submittedName>
</protein>